<dbReference type="GO" id="GO:0042446">
    <property type="term" value="P:hormone biosynthetic process"/>
    <property type="evidence" value="ECO:0007669"/>
    <property type="project" value="UniProtKB-KW"/>
</dbReference>
<comment type="catalytic activity">
    <reaction evidence="3">
        <text>3,3'-diiodo-L-thyronine sulfate + iodide + A + H(+) = 3,3',5-triiodo-L-thyronine sulfate + AH2</text>
        <dbReference type="Rhea" id="RHEA:83751"/>
        <dbReference type="ChEBI" id="CHEBI:13193"/>
        <dbReference type="ChEBI" id="CHEBI:15378"/>
        <dbReference type="ChEBI" id="CHEBI:16382"/>
        <dbReference type="ChEBI" id="CHEBI:17499"/>
        <dbReference type="ChEBI" id="CHEBI:176511"/>
        <dbReference type="ChEBI" id="CHEBI:176515"/>
    </reaction>
    <physiologicalReaction direction="right-to-left" evidence="3">
        <dbReference type="Rhea" id="RHEA:83753"/>
    </physiologicalReaction>
</comment>
<evidence type="ECO:0000256" key="2">
    <source>
        <dbReference type="ARBA" id="ARBA00093202"/>
    </source>
</evidence>
<reference evidence="9" key="4">
    <citation type="submission" date="2025-08" db="UniProtKB">
        <authorList>
            <consortium name="Ensembl"/>
        </authorList>
    </citation>
    <scope>IDENTIFICATION</scope>
</reference>
<keyword evidence="8" id="KW-0893">Thyroid hormones biosynthesis</keyword>
<sequence>MGTTIGYAIRRVNVYVSTLARACLALALSSLLKLLSVASPSLTKKIITSMGARSSMTQNPRFRYEDWGPSFVTLTFLKTVLEDLWCGLGEEAFEGYGAPDCALVTMGGRTSSVHQFLRGTRPLVLSFGSCT</sequence>
<comment type="catalytic activity">
    <reaction evidence="5">
        <text>3,3'-diiodo-L-thyronine sulfate + iodide + A + H(+) = 3,3',5'-triiodo-L-thyronine sulfate + AH2</text>
        <dbReference type="Rhea" id="RHEA:83831"/>
        <dbReference type="ChEBI" id="CHEBI:13193"/>
        <dbReference type="ChEBI" id="CHEBI:15378"/>
        <dbReference type="ChEBI" id="CHEBI:16382"/>
        <dbReference type="ChEBI" id="CHEBI:17499"/>
        <dbReference type="ChEBI" id="CHEBI:176513"/>
        <dbReference type="ChEBI" id="CHEBI:176515"/>
    </reaction>
    <physiologicalReaction direction="right-to-left" evidence="5">
        <dbReference type="Rhea" id="RHEA:83833"/>
    </physiologicalReaction>
</comment>
<evidence type="ECO:0000256" key="3">
    <source>
        <dbReference type="ARBA" id="ARBA00093206"/>
    </source>
</evidence>
<dbReference type="Ensembl" id="ENSEEET00000028067.2">
    <property type="protein sequence ID" value="ENSEEEP00000027749.2"/>
    <property type="gene ID" value="ENSEEEG00000013360.2"/>
</dbReference>
<dbReference type="GO" id="GO:0042404">
    <property type="term" value="P:thyroid hormone catabolic process"/>
    <property type="evidence" value="ECO:0007669"/>
    <property type="project" value="UniProtKB-ARBA"/>
</dbReference>
<dbReference type="AlphaFoldDB" id="A0A4W4FRX7"/>
<evidence type="ECO:0000256" key="7">
    <source>
        <dbReference type="ARBA" id="ARBA00093242"/>
    </source>
</evidence>
<evidence type="ECO:0000256" key="8">
    <source>
        <dbReference type="RuleBase" id="RU000676"/>
    </source>
</evidence>
<reference evidence="9" key="3">
    <citation type="submission" date="2020-05" db="EMBL/GenBank/DDBJ databases">
        <title>Electrophorus electricus (electric eel) genome, fEleEle1, primary haplotype.</title>
        <authorList>
            <person name="Myers G."/>
            <person name="Meyer A."/>
            <person name="Fedrigo O."/>
            <person name="Formenti G."/>
            <person name="Rhie A."/>
            <person name="Tracey A."/>
            <person name="Sims Y."/>
            <person name="Jarvis E.D."/>
        </authorList>
    </citation>
    <scope>NUCLEOTIDE SEQUENCE [LARGE SCALE GENOMIC DNA]</scope>
</reference>
<evidence type="ECO:0000256" key="6">
    <source>
        <dbReference type="ARBA" id="ARBA00093236"/>
    </source>
</evidence>
<evidence type="ECO:0000256" key="4">
    <source>
        <dbReference type="ARBA" id="ARBA00093210"/>
    </source>
</evidence>
<reference evidence="10" key="1">
    <citation type="journal article" date="2014" name="Science">
        <title>Nonhuman genetics. Genomic basis for the convergent evolution of electric organs.</title>
        <authorList>
            <person name="Gallant J.R."/>
            <person name="Traeger L.L."/>
            <person name="Volkening J.D."/>
            <person name="Moffett H."/>
            <person name="Chen P.H."/>
            <person name="Novina C.D."/>
            <person name="Phillips G.N.Jr."/>
            <person name="Anand R."/>
            <person name="Wells G.B."/>
            <person name="Pinch M."/>
            <person name="Guth R."/>
            <person name="Unguez G.A."/>
            <person name="Albert J.S."/>
            <person name="Zakon H.H."/>
            <person name="Samanta M.P."/>
            <person name="Sussman M.R."/>
        </authorList>
    </citation>
    <scope>NUCLEOTIDE SEQUENCE [LARGE SCALE GENOMIC DNA]</scope>
</reference>
<comment type="catalytic activity">
    <reaction evidence="2">
        <text>3,3',5'-triiodo-L-thyronine sulfate + iodide + A + H(+) = L-thyroxine sulfate + AH2</text>
        <dbReference type="Rhea" id="RHEA:83835"/>
        <dbReference type="ChEBI" id="CHEBI:13193"/>
        <dbReference type="ChEBI" id="CHEBI:15378"/>
        <dbReference type="ChEBI" id="CHEBI:16382"/>
        <dbReference type="ChEBI" id="CHEBI:17499"/>
        <dbReference type="ChEBI" id="CHEBI:176512"/>
        <dbReference type="ChEBI" id="CHEBI:176513"/>
    </reaction>
    <physiologicalReaction direction="right-to-left" evidence="2">
        <dbReference type="Rhea" id="RHEA:83837"/>
    </physiologicalReaction>
</comment>
<comment type="catalytic activity">
    <reaction evidence="4">
        <text>3'-iodothyronamine + iodide + A + H(+) = 3',5'-diiodothyronamine + AH2</text>
        <dbReference type="Rhea" id="RHEA:83803"/>
        <dbReference type="ChEBI" id="CHEBI:13193"/>
        <dbReference type="ChEBI" id="CHEBI:15378"/>
        <dbReference type="ChEBI" id="CHEBI:16382"/>
        <dbReference type="ChEBI" id="CHEBI:17499"/>
        <dbReference type="ChEBI" id="CHEBI:233339"/>
        <dbReference type="ChEBI" id="CHEBI:233342"/>
    </reaction>
    <physiologicalReaction direction="right-to-left" evidence="4">
        <dbReference type="Rhea" id="RHEA:83805"/>
    </physiologicalReaction>
</comment>
<dbReference type="OMA" id="WGERTTM"/>
<dbReference type="Proteomes" id="UP000314983">
    <property type="component" value="Chromosome 23"/>
</dbReference>
<reference evidence="9" key="5">
    <citation type="submission" date="2025-09" db="UniProtKB">
        <authorList>
            <consortium name="Ensembl"/>
        </authorList>
    </citation>
    <scope>IDENTIFICATION</scope>
</reference>
<accession>A0A4W4FRX7</accession>
<keyword evidence="10" id="KW-1185">Reference proteome</keyword>
<comment type="catalytic activity">
    <reaction evidence="6">
        <text>3,3'-diiodothyronamine + iodide + A + H(+) = 3,3',5'-triiodothyronamine + AH2</text>
        <dbReference type="Rhea" id="RHEA:83795"/>
        <dbReference type="ChEBI" id="CHEBI:13193"/>
        <dbReference type="ChEBI" id="CHEBI:15378"/>
        <dbReference type="ChEBI" id="CHEBI:16382"/>
        <dbReference type="ChEBI" id="CHEBI:17499"/>
        <dbReference type="ChEBI" id="CHEBI:233341"/>
        <dbReference type="ChEBI" id="CHEBI:233343"/>
    </reaction>
    <physiologicalReaction direction="right-to-left" evidence="6">
        <dbReference type="Rhea" id="RHEA:83797"/>
    </physiologicalReaction>
</comment>
<keyword evidence="8" id="KW-0560">Oxidoreductase</keyword>
<evidence type="ECO:0000256" key="5">
    <source>
        <dbReference type="ARBA" id="ARBA00093219"/>
    </source>
</evidence>
<proteinExistence type="inferred from homology"/>
<dbReference type="PANTHER" id="PTHR11781:SF22">
    <property type="entry name" value="TYPE I IODOTHYRONINE DEIODINASE"/>
    <property type="match status" value="1"/>
</dbReference>
<dbReference type="PANTHER" id="PTHR11781">
    <property type="entry name" value="IODOTHYRONINE DEIODINASE"/>
    <property type="match status" value="1"/>
</dbReference>
<comment type="catalytic activity">
    <reaction evidence="1">
        <text>3-iodo-L-thyronine + iodide + A + H(+) = 3,3'-diiodo-L-thyronine + AH2</text>
        <dbReference type="Rhea" id="RHEA:83783"/>
        <dbReference type="ChEBI" id="CHEBI:13193"/>
        <dbReference type="ChEBI" id="CHEBI:15378"/>
        <dbReference type="ChEBI" id="CHEBI:16382"/>
        <dbReference type="ChEBI" id="CHEBI:17499"/>
        <dbReference type="ChEBI" id="CHEBI:176514"/>
        <dbReference type="ChEBI" id="CHEBI:232627"/>
    </reaction>
    <physiologicalReaction direction="right-to-left" evidence="1">
        <dbReference type="Rhea" id="RHEA:83785"/>
    </physiologicalReaction>
</comment>
<dbReference type="Pfam" id="PF00837">
    <property type="entry name" value="T4_deiodinase"/>
    <property type="match status" value="1"/>
</dbReference>
<name>A0A4W4FRX7_ELEEL</name>
<evidence type="ECO:0000256" key="1">
    <source>
        <dbReference type="ARBA" id="ARBA00093186"/>
    </source>
</evidence>
<protein>
    <recommendedName>
        <fullName evidence="8">Iodothyronine deiodinase</fullName>
    </recommendedName>
</protein>
<keyword evidence="8" id="KW-0712">Selenocysteine</keyword>
<evidence type="ECO:0000313" key="10">
    <source>
        <dbReference type="Proteomes" id="UP000314983"/>
    </source>
</evidence>
<comment type="similarity">
    <text evidence="8">Belongs to the iodothyronine deiodinase family.</text>
</comment>
<reference evidence="10" key="2">
    <citation type="journal article" date="2017" name="Sci. Adv.">
        <title>A tail of two voltages: Proteomic comparison of the three electric organs of the electric eel.</title>
        <authorList>
            <person name="Traeger L.L."/>
            <person name="Sabat G."/>
            <person name="Barrett-Wilt G.A."/>
            <person name="Wells G.B."/>
            <person name="Sussman M.R."/>
        </authorList>
    </citation>
    <scope>NUCLEOTIDE SEQUENCE [LARGE SCALE GENOMIC DNA]</scope>
</reference>
<organism evidence="9 10">
    <name type="scientific">Electrophorus electricus</name>
    <name type="common">Electric eel</name>
    <name type="synonym">Gymnotus electricus</name>
    <dbReference type="NCBI Taxonomy" id="8005"/>
    <lineage>
        <taxon>Eukaryota</taxon>
        <taxon>Metazoa</taxon>
        <taxon>Chordata</taxon>
        <taxon>Craniata</taxon>
        <taxon>Vertebrata</taxon>
        <taxon>Euteleostomi</taxon>
        <taxon>Actinopterygii</taxon>
        <taxon>Neopterygii</taxon>
        <taxon>Teleostei</taxon>
        <taxon>Ostariophysi</taxon>
        <taxon>Gymnotiformes</taxon>
        <taxon>Gymnotoidei</taxon>
        <taxon>Gymnotidae</taxon>
        <taxon>Electrophorus</taxon>
    </lineage>
</organism>
<dbReference type="GeneTree" id="ENSGT00940000173451"/>
<dbReference type="InterPro" id="IPR000643">
    <property type="entry name" value="Iodothyronine_deiodinase"/>
</dbReference>
<evidence type="ECO:0000313" key="9">
    <source>
        <dbReference type="Ensembl" id="ENSEEEP00000027749.2"/>
    </source>
</evidence>
<comment type="function">
    <text evidence="8">Responsible for the deiodination of T4 (3,5,3',5'-tetraiodothyronine).</text>
</comment>
<dbReference type="STRING" id="8005.ENSEEEP00000027749"/>
<comment type="catalytic activity">
    <reaction evidence="7">
        <text>3-iodothyronamine + iodide + A + H(+) = 3,3'-diiodothyronamine + AH2</text>
        <dbReference type="Rhea" id="RHEA:83827"/>
        <dbReference type="ChEBI" id="CHEBI:13193"/>
        <dbReference type="ChEBI" id="CHEBI:15378"/>
        <dbReference type="ChEBI" id="CHEBI:16382"/>
        <dbReference type="ChEBI" id="CHEBI:17499"/>
        <dbReference type="ChEBI" id="CHEBI:231647"/>
        <dbReference type="ChEBI" id="CHEBI:233341"/>
    </reaction>
    <physiologicalReaction direction="right-to-left" evidence="7">
        <dbReference type="Rhea" id="RHEA:83829"/>
    </physiologicalReaction>
</comment>
<dbReference type="GO" id="GO:0004800">
    <property type="term" value="F:thyroxine 5'-deiodinase activity"/>
    <property type="evidence" value="ECO:0007669"/>
    <property type="project" value="InterPro"/>
</dbReference>